<dbReference type="PROSITE" id="PS50949">
    <property type="entry name" value="HTH_GNTR"/>
    <property type="match status" value="1"/>
</dbReference>
<evidence type="ECO:0000256" key="4">
    <source>
        <dbReference type="ARBA" id="ARBA00023163"/>
    </source>
</evidence>
<dbReference type="InterPro" id="IPR051446">
    <property type="entry name" value="HTH_trans_reg/aminotransferase"/>
</dbReference>
<evidence type="ECO:0000256" key="2">
    <source>
        <dbReference type="ARBA" id="ARBA00023015"/>
    </source>
</evidence>
<evidence type="ECO:0000256" key="1">
    <source>
        <dbReference type="ARBA" id="ARBA00022898"/>
    </source>
</evidence>
<protein>
    <submittedName>
        <fullName evidence="6">GntR family transcriptional regulator</fullName>
    </submittedName>
</protein>
<dbReference type="Gene3D" id="1.10.10.10">
    <property type="entry name" value="Winged helix-like DNA-binding domain superfamily/Winged helix DNA-binding domain"/>
    <property type="match status" value="1"/>
</dbReference>
<feature type="domain" description="HTH gntR-type" evidence="5">
    <location>
        <begin position="24"/>
        <end position="92"/>
    </location>
</feature>
<proteinExistence type="predicted"/>
<dbReference type="OrthoDB" id="3192286at2"/>
<name>A0A4V1QTG0_9MICO</name>
<dbReference type="AlphaFoldDB" id="A0A4V1QTG0"/>
<reference evidence="6 7" key="1">
    <citation type="submission" date="2019-01" db="EMBL/GenBank/DDBJ databases">
        <authorList>
            <person name="Li J."/>
        </authorList>
    </citation>
    <scope>NUCLEOTIDE SEQUENCE [LARGE SCALE GENOMIC DNA]</scope>
    <source>
        <strain evidence="6 7">CGMCC 4.7180</strain>
    </source>
</reference>
<keyword evidence="2" id="KW-0805">Transcription regulation</keyword>
<keyword evidence="1" id="KW-0663">Pyridoxal phosphate</keyword>
<keyword evidence="3" id="KW-0238">DNA-binding</keyword>
<dbReference type="Proteomes" id="UP000292881">
    <property type="component" value="Unassembled WGS sequence"/>
</dbReference>
<dbReference type="GO" id="GO:0003677">
    <property type="term" value="F:DNA binding"/>
    <property type="evidence" value="ECO:0007669"/>
    <property type="project" value="UniProtKB-KW"/>
</dbReference>
<organism evidence="6 7">
    <name type="scientific">Agromyces binzhouensis</name>
    <dbReference type="NCBI Taxonomy" id="1817495"/>
    <lineage>
        <taxon>Bacteria</taxon>
        <taxon>Bacillati</taxon>
        <taxon>Actinomycetota</taxon>
        <taxon>Actinomycetes</taxon>
        <taxon>Micrococcales</taxon>
        <taxon>Microbacteriaceae</taxon>
        <taxon>Agromyces</taxon>
    </lineage>
</organism>
<dbReference type="SMART" id="SM00345">
    <property type="entry name" value="HTH_GNTR"/>
    <property type="match status" value="1"/>
</dbReference>
<evidence type="ECO:0000313" key="6">
    <source>
        <dbReference type="EMBL" id="RXZ51763.1"/>
    </source>
</evidence>
<dbReference type="PANTHER" id="PTHR46577:SF1">
    <property type="entry name" value="HTH-TYPE TRANSCRIPTIONAL REGULATORY PROTEIN GABR"/>
    <property type="match status" value="1"/>
</dbReference>
<keyword evidence="7" id="KW-1185">Reference proteome</keyword>
<dbReference type="Pfam" id="PF00392">
    <property type="entry name" value="GntR"/>
    <property type="match status" value="1"/>
</dbReference>
<dbReference type="InterPro" id="IPR000524">
    <property type="entry name" value="Tscrpt_reg_HTH_GntR"/>
</dbReference>
<dbReference type="CDD" id="cd07377">
    <property type="entry name" value="WHTH_GntR"/>
    <property type="match status" value="1"/>
</dbReference>
<evidence type="ECO:0000256" key="3">
    <source>
        <dbReference type="ARBA" id="ARBA00023125"/>
    </source>
</evidence>
<dbReference type="GO" id="GO:0003700">
    <property type="term" value="F:DNA-binding transcription factor activity"/>
    <property type="evidence" value="ECO:0007669"/>
    <property type="project" value="InterPro"/>
</dbReference>
<sequence length="129" mass="14118">MCYRGYRKCYHRSVRITLDAAAPGPIFERLAAALRAAIVDGRIGFGERLPPARGLAEQLGVNVNTALRAYRLLREEGFIDLHPGRGATVAKRLGHHTALAGAIHDLVDEARLNGVDREALLALVRGAWR</sequence>
<accession>A0A4V1QTG0</accession>
<gene>
    <name evidence="6" type="ORF">ESO86_01005</name>
</gene>
<dbReference type="InterPro" id="IPR036388">
    <property type="entry name" value="WH-like_DNA-bd_sf"/>
</dbReference>
<comment type="caution">
    <text evidence="6">The sequence shown here is derived from an EMBL/GenBank/DDBJ whole genome shotgun (WGS) entry which is preliminary data.</text>
</comment>
<dbReference type="EMBL" id="SDPL01000005">
    <property type="protein sequence ID" value="RXZ51763.1"/>
    <property type="molecule type" value="Genomic_DNA"/>
</dbReference>
<dbReference type="SUPFAM" id="SSF46785">
    <property type="entry name" value="Winged helix' DNA-binding domain"/>
    <property type="match status" value="1"/>
</dbReference>
<dbReference type="InterPro" id="IPR036390">
    <property type="entry name" value="WH_DNA-bd_sf"/>
</dbReference>
<evidence type="ECO:0000313" key="7">
    <source>
        <dbReference type="Proteomes" id="UP000292881"/>
    </source>
</evidence>
<dbReference type="PANTHER" id="PTHR46577">
    <property type="entry name" value="HTH-TYPE TRANSCRIPTIONAL REGULATORY PROTEIN GABR"/>
    <property type="match status" value="1"/>
</dbReference>
<evidence type="ECO:0000259" key="5">
    <source>
        <dbReference type="PROSITE" id="PS50949"/>
    </source>
</evidence>
<keyword evidence="4" id="KW-0804">Transcription</keyword>